<dbReference type="InterPro" id="IPR001356">
    <property type="entry name" value="HD"/>
</dbReference>
<dbReference type="Gene3D" id="1.10.10.60">
    <property type="entry name" value="Homeodomain-like"/>
    <property type="match status" value="1"/>
</dbReference>
<gene>
    <name evidence="9" type="ORF">TELCIR_17670</name>
</gene>
<dbReference type="GO" id="GO:0000981">
    <property type="term" value="F:DNA-binding transcription factor activity, RNA polymerase II-specific"/>
    <property type="evidence" value="ECO:0007669"/>
    <property type="project" value="InterPro"/>
</dbReference>
<comment type="subcellular location">
    <subcellularLocation>
        <location evidence="1 5 6">Nucleus</location>
    </subcellularLocation>
</comment>
<evidence type="ECO:0000256" key="4">
    <source>
        <dbReference type="ARBA" id="ARBA00023242"/>
    </source>
</evidence>
<feature type="non-terminal residue" evidence="9">
    <location>
        <position position="1"/>
    </location>
</feature>
<evidence type="ECO:0000256" key="1">
    <source>
        <dbReference type="ARBA" id="ARBA00004123"/>
    </source>
</evidence>
<sequence>TAECYDVIGEDEAEYDFPQAILCRLILSARLSEEFEESYTRYLKTVDHALSIRPGWIEEQAAAANDAISPTTDRRMRRNRTAFSDEQLDQLEKTFEQCQYPDIAQRERLARLTQLPEARIQVWFKNRRAKQRKHLRNQSGDETSPPPLPTNPTPKENTIFSKLYILRKV</sequence>
<dbReference type="SMART" id="SM00389">
    <property type="entry name" value="HOX"/>
    <property type="match status" value="1"/>
</dbReference>
<proteinExistence type="predicted"/>
<evidence type="ECO:0000256" key="2">
    <source>
        <dbReference type="ARBA" id="ARBA00023125"/>
    </source>
</evidence>
<evidence type="ECO:0000256" key="6">
    <source>
        <dbReference type="RuleBase" id="RU000682"/>
    </source>
</evidence>
<dbReference type="PANTHER" id="PTHR24329:SF543">
    <property type="entry name" value="FI01017P-RELATED"/>
    <property type="match status" value="1"/>
</dbReference>
<dbReference type="Proteomes" id="UP000230423">
    <property type="component" value="Unassembled WGS sequence"/>
</dbReference>
<feature type="region of interest" description="Disordered" evidence="7">
    <location>
        <begin position="129"/>
        <end position="156"/>
    </location>
</feature>
<keyword evidence="10" id="KW-1185">Reference proteome</keyword>
<organism evidence="9 10">
    <name type="scientific">Teladorsagia circumcincta</name>
    <name type="common">Brown stomach worm</name>
    <name type="synonym">Ostertagia circumcincta</name>
    <dbReference type="NCBI Taxonomy" id="45464"/>
    <lineage>
        <taxon>Eukaryota</taxon>
        <taxon>Metazoa</taxon>
        <taxon>Ecdysozoa</taxon>
        <taxon>Nematoda</taxon>
        <taxon>Chromadorea</taxon>
        <taxon>Rhabditida</taxon>
        <taxon>Rhabditina</taxon>
        <taxon>Rhabditomorpha</taxon>
        <taxon>Strongyloidea</taxon>
        <taxon>Trichostrongylidae</taxon>
        <taxon>Teladorsagia</taxon>
    </lineage>
</organism>
<dbReference type="PROSITE" id="PS00027">
    <property type="entry name" value="HOMEOBOX_1"/>
    <property type="match status" value="1"/>
</dbReference>
<evidence type="ECO:0000259" key="8">
    <source>
        <dbReference type="PROSITE" id="PS50071"/>
    </source>
</evidence>
<accession>A0A2G9TSA8</accession>
<evidence type="ECO:0000256" key="3">
    <source>
        <dbReference type="ARBA" id="ARBA00023155"/>
    </source>
</evidence>
<feature type="domain" description="Homeobox" evidence="8">
    <location>
        <begin position="74"/>
        <end position="134"/>
    </location>
</feature>
<keyword evidence="2 5" id="KW-0238">DNA-binding</keyword>
<dbReference type="PANTHER" id="PTHR24329">
    <property type="entry name" value="HOMEOBOX PROTEIN ARISTALESS"/>
    <property type="match status" value="1"/>
</dbReference>
<dbReference type="GO" id="GO:0000977">
    <property type="term" value="F:RNA polymerase II transcription regulatory region sequence-specific DNA binding"/>
    <property type="evidence" value="ECO:0007669"/>
    <property type="project" value="TreeGrafter"/>
</dbReference>
<evidence type="ECO:0000256" key="5">
    <source>
        <dbReference type="PROSITE-ProRule" id="PRU00108"/>
    </source>
</evidence>
<name>A0A2G9TSA8_TELCI</name>
<keyword evidence="3 5" id="KW-0371">Homeobox</keyword>
<dbReference type="EMBL" id="KZ354712">
    <property type="protein sequence ID" value="PIO60825.1"/>
    <property type="molecule type" value="Genomic_DNA"/>
</dbReference>
<dbReference type="InterPro" id="IPR017970">
    <property type="entry name" value="Homeobox_CS"/>
</dbReference>
<dbReference type="SUPFAM" id="SSF46689">
    <property type="entry name" value="Homeodomain-like"/>
    <property type="match status" value="1"/>
</dbReference>
<dbReference type="AlphaFoldDB" id="A0A2G9TSA8"/>
<keyword evidence="4 5" id="KW-0539">Nucleus</keyword>
<feature type="DNA-binding region" description="Homeobox" evidence="5">
    <location>
        <begin position="76"/>
        <end position="135"/>
    </location>
</feature>
<dbReference type="OrthoDB" id="6159439at2759"/>
<dbReference type="PROSITE" id="PS50071">
    <property type="entry name" value="HOMEOBOX_2"/>
    <property type="match status" value="1"/>
</dbReference>
<dbReference type="CDD" id="cd00086">
    <property type="entry name" value="homeodomain"/>
    <property type="match status" value="1"/>
</dbReference>
<dbReference type="InterPro" id="IPR050649">
    <property type="entry name" value="Paired_Homeobox_TFs"/>
</dbReference>
<evidence type="ECO:0000313" key="9">
    <source>
        <dbReference type="EMBL" id="PIO60825.1"/>
    </source>
</evidence>
<dbReference type="Pfam" id="PF00046">
    <property type="entry name" value="Homeodomain"/>
    <property type="match status" value="1"/>
</dbReference>
<dbReference type="InterPro" id="IPR009057">
    <property type="entry name" value="Homeodomain-like_sf"/>
</dbReference>
<evidence type="ECO:0000256" key="7">
    <source>
        <dbReference type="SAM" id="MobiDB-lite"/>
    </source>
</evidence>
<reference evidence="9 10" key="1">
    <citation type="submission" date="2015-09" db="EMBL/GenBank/DDBJ databases">
        <title>Draft genome of the parasitic nematode Teladorsagia circumcincta isolate WARC Sus (inbred).</title>
        <authorList>
            <person name="Mitreva M."/>
        </authorList>
    </citation>
    <scope>NUCLEOTIDE SEQUENCE [LARGE SCALE GENOMIC DNA]</scope>
    <source>
        <strain evidence="9 10">S</strain>
    </source>
</reference>
<dbReference type="GO" id="GO:0005634">
    <property type="term" value="C:nucleus"/>
    <property type="evidence" value="ECO:0007669"/>
    <property type="project" value="UniProtKB-SubCell"/>
</dbReference>
<protein>
    <submittedName>
        <fullName evidence="9">Homeobox domain protein</fullName>
    </submittedName>
</protein>
<evidence type="ECO:0000313" key="10">
    <source>
        <dbReference type="Proteomes" id="UP000230423"/>
    </source>
</evidence>